<evidence type="ECO:0000259" key="1">
    <source>
        <dbReference type="Pfam" id="PF12728"/>
    </source>
</evidence>
<dbReference type="RefSeq" id="WP_128221742.1">
    <property type="nucleotide sequence ID" value="NZ_CP034929.1"/>
</dbReference>
<dbReference type="InterPro" id="IPR009061">
    <property type="entry name" value="DNA-bd_dom_put_sf"/>
</dbReference>
<reference evidence="3" key="1">
    <citation type="journal article" date="2019" name="Int. J. Syst. Evol. Microbiol.">
        <title>The Global Catalogue of Microorganisms (GCM) 10K type strain sequencing project: providing services to taxonomists for standard genome sequencing and annotation.</title>
        <authorList>
            <consortium name="The Broad Institute Genomics Platform"/>
            <consortium name="The Broad Institute Genome Sequencing Center for Infectious Disease"/>
            <person name="Wu L."/>
            <person name="Ma J."/>
        </authorList>
    </citation>
    <scope>NUCLEOTIDE SEQUENCE [LARGE SCALE GENOMIC DNA]</scope>
    <source>
        <strain evidence="3">DFY28</strain>
    </source>
</reference>
<proteinExistence type="predicted"/>
<dbReference type="Gene3D" id="1.10.238.160">
    <property type="match status" value="1"/>
</dbReference>
<sequence>MKVALQDPLLRIEDVAALTGIPVNTWRTWIASKKGPQPAKLGGRLFWRRSQIDRWLDEQFAAAAASERK</sequence>
<organism evidence="2 3">
    <name type="scientific">Nocardioides yefusunii</name>
    <dbReference type="NCBI Taxonomy" id="2500546"/>
    <lineage>
        <taxon>Bacteria</taxon>
        <taxon>Bacillati</taxon>
        <taxon>Actinomycetota</taxon>
        <taxon>Actinomycetes</taxon>
        <taxon>Propionibacteriales</taxon>
        <taxon>Nocardioidaceae</taxon>
        <taxon>Nocardioides</taxon>
    </lineage>
</organism>
<evidence type="ECO:0000313" key="3">
    <source>
        <dbReference type="Proteomes" id="UP001596098"/>
    </source>
</evidence>
<comment type="caution">
    <text evidence="2">The sequence shown here is derived from an EMBL/GenBank/DDBJ whole genome shotgun (WGS) entry which is preliminary data.</text>
</comment>
<gene>
    <name evidence="2" type="ORF">ACFPWU_10305</name>
</gene>
<keyword evidence="3" id="KW-1185">Reference proteome</keyword>
<dbReference type="Pfam" id="PF12728">
    <property type="entry name" value="HTH_17"/>
    <property type="match status" value="1"/>
</dbReference>
<dbReference type="InterPro" id="IPR041657">
    <property type="entry name" value="HTH_17"/>
</dbReference>
<evidence type="ECO:0000313" key="2">
    <source>
        <dbReference type="EMBL" id="MFC6154050.1"/>
    </source>
</evidence>
<name>A0ABW1R0C5_9ACTN</name>
<dbReference type="SUPFAM" id="SSF46955">
    <property type="entry name" value="Putative DNA-binding domain"/>
    <property type="match status" value="1"/>
</dbReference>
<protein>
    <submittedName>
        <fullName evidence="2">Helix-turn-helix transcriptional regulator</fullName>
    </submittedName>
</protein>
<dbReference type="EMBL" id="JBHSQI010000005">
    <property type="protein sequence ID" value="MFC6154050.1"/>
    <property type="molecule type" value="Genomic_DNA"/>
</dbReference>
<feature type="domain" description="Helix-turn-helix" evidence="1">
    <location>
        <begin position="9"/>
        <end position="59"/>
    </location>
</feature>
<accession>A0ABW1R0C5</accession>
<dbReference type="Proteomes" id="UP001596098">
    <property type="component" value="Unassembled WGS sequence"/>
</dbReference>